<evidence type="ECO:0000313" key="2">
    <source>
        <dbReference type="EnsemblProtists" id="EOD25583"/>
    </source>
</evidence>
<dbReference type="HOGENOM" id="CLU_1380343_0_0_1"/>
<evidence type="ECO:0000256" key="1">
    <source>
        <dbReference type="SAM" id="MobiDB-lite"/>
    </source>
</evidence>
<dbReference type="RefSeq" id="XP_005778012.1">
    <property type="nucleotide sequence ID" value="XM_005777955.1"/>
</dbReference>
<dbReference type="KEGG" id="ehx:EMIHUDRAFT_443572"/>
<dbReference type="RefSeq" id="XP_005761616.1">
    <property type="nucleotide sequence ID" value="XM_005761559.1"/>
</dbReference>
<dbReference type="EnsemblProtists" id="EOD09187">
    <property type="protein sequence ID" value="EOD09187"/>
    <property type="gene ID" value="EMIHUDRAFT_446283"/>
</dbReference>
<dbReference type="GeneID" id="17255340"/>
<feature type="region of interest" description="Disordered" evidence="1">
    <location>
        <begin position="24"/>
        <end position="54"/>
    </location>
</feature>
<accession>A0A0D3JPZ8</accession>
<evidence type="ECO:0000313" key="3">
    <source>
        <dbReference type="Proteomes" id="UP000013827"/>
    </source>
</evidence>
<proteinExistence type="predicted"/>
<sequence length="198" mass="21749">MGAGMAVPRAPPSQVRTGLALWPAPASRGANDVTHDEQLGRRQHERQCEQRELRRPCATAVPRVQAGSNSAFSRRALQRRGLSRDSHGGGGFFHGPGGQASPIGRTRALGLVGGFLHFCLFLPHVSTGASLYGQRDIRIPPRLLACRPRLHEDCLASFLLCFCSLCTCARRIGHCGRVFRIVAYSVIVHRVFYRARAR</sequence>
<feature type="compositionally biased region" description="Gly residues" evidence="1">
    <location>
        <begin position="88"/>
        <end position="98"/>
    </location>
</feature>
<reference evidence="3" key="1">
    <citation type="journal article" date="2013" name="Nature">
        <title>Pan genome of the phytoplankton Emiliania underpins its global distribution.</title>
        <authorList>
            <person name="Read B.A."/>
            <person name="Kegel J."/>
            <person name="Klute M.J."/>
            <person name="Kuo A."/>
            <person name="Lefebvre S.C."/>
            <person name="Maumus F."/>
            <person name="Mayer C."/>
            <person name="Miller J."/>
            <person name="Monier A."/>
            <person name="Salamov A."/>
            <person name="Young J."/>
            <person name="Aguilar M."/>
            <person name="Claverie J.M."/>
            <person name="Frickenhaus S."/>
            <person name="Gonzalez K."/>
            <person name="Herman E.K."/>
            <person name="Lin Y.C."/>
            <person name="Napier J."/>
            <person name="Ogata H."/>
            <person name="Sarno A.F."/>
            <person name="Shmutz J."/>
            <person name="Schroeder D."/>
            <person name="de Vargas C."/>
            <person name="Verret F."/>
            <person name="von Dassow P."/>
            <person name="Valentin K."/>
            <person name="Van de Peer Y."/>
            <person name="Wheeler G."/>
            <person name="Dacks J.B."/>
            <person name="Delwiche C.F."/>
            <person name="Dyhrman S.T."/>
            <person name="Glockner G."/>
            <person name="John U."/>
            <person name="Richards T."/>
            <person name="Worden A.Z."/>
            <person name="Zhang X."/>
            <person name="Grigoriev I.V."/>
            <person name="Allen A.E."/>
            <person name="Bidle K."/>
            <person name="Borodovsky M."/>
            <person name="Bowler C."/>
            <person name="Brownlee C."/>
            <person name="Cock J.M."/>
            <person name="Elias M."/>
            <person name="Gladyshev V.N."/>
            <person name="Groth M."/>
            <person name="Guda C."/>
            <person name="Hadaegh A."/>
            <person name="Iglesias-Rodriguez M.D."/>
            <person name="Jenkins J."/>
            <person name="Jones B.M."/>
            <person name="Lawson T."/>
            <person name="Leese F."/>
            <person name="Lindquist E."/>
            <person name="Lobanov A."/>
            <person name="Lomsadze A."/>
            <person name="Malik S.B."/>
            <person name="Marsh M.E."/>
            <person name="Mackinder L."/>
            <person name="Mock T."/>
            <person name="Mueller-Roeber B."/>
            <person name="Pagarete A."/>
            <person name="Parker M."/>
            <person name="Probert I."/>
            <person name="Quesneville H."/>
            <person name="Raines C."/>
            <person name="Rensing S.A."/>
            <person name="Riano-Pachon D.M."/>
            <person name="Richier S."/>
            <person name="Rokitta S."/>
            <person name="Shiraiwa Y."/>
            <person name="Soanes D.M."/>
            <person name="van der Giezen M."/>
            <person name="Wahlund T.M."/>
            <person name="Williams B."/>
            <person name="Wilson W."/>
            <person name="Wolfe G."/>
            <person name="Wurch L.L."/>
        </authorList>
    </citation>
    <scope>NUCLEOTIDE SEQUENCE</scope>
</reference>
<dbReference type="PaxDb" id="2903-EOD09187"/>
<dbReference type="Proteomes" id="UP000013827">
    <property type="component" value="Unassembled WGS sequence"/>
</dbReference>
<protein>
    <submittedName>
        <fullName evidence="2">Uncharacterized protein</fullName>
    </submittedName>
</protein>
<dbReference type="AlphaFoldDB" id="A0A0D3JPZ8"/>
<reference evidence="2" key="2">
    <citation type="submission" date="2024-10" db="UniProtKB">
        <authorList>
            <consortium name="EnsemblProtists"/>
        </authorList>
    </citation>
    <scope>IDENTIFICATION</scope>
</reference>
<feature type="region of interest" description="Disordered" evidence="1">
    <location>
        <begin position="75"/>
        <end position="99"/>
    </location>
</feature>
<organism evidence="2 3">
    <name type="scientific">Emiliania huxleyi (strain CCMP1516)</name>
    <dbReference type="NCBI Taxonomy" id="280463"/>
    <lineage>
        <taxon>Eukaryota</taxon>
        <taxon>Haptista</taxon>
        <taxon>Haptophyta</taxon>
        <taxon>Prymnesiophyceae</taxon>
        <taxon>Isochrysidales</taxon>
        <taxon>Noelaerhabdaceae</taxon>
        <taxon>Emiliania</taxon>
    </lineage>
</organism>
<feature type="compositionally biased region" description="Basic and acidic residues" evidence="1">
    <location>
        <begin position="33"/>
        <end position="54"/>
    </location>
</feature>
<name>A0A0D3JPZ8_EMIH1</name>
<dbReference type="KEGG" id="ehx:EMIHUDRAFT_446283"/>
<dbReference type="EnsemblProtists" id="EOD25583">
    <property type="protein sequence ID" value="EOD25583"/>
    <property type="gene ID" value="EMIHUDRAFT_443572"/>
</dbReference>
<dbReference type="GeneID" id="17271129"/>
<keyword evidence="3" id="KW-1185">Reference proteome</keyword>